<evidence type="ECO:0000259" key="2">
    <source>
        <dbReference type="Pfam" id="PF13098"/>
    </source>
</evidence>
<sequence length="301" mass="33799">MHWKWLPGLMAIGLASCGTESPESAGASGPLPPGAVPPRMAGGGTPLTQETGLVDQLKDNPGVVMNPDEIVFTDPDAEDPDAITTELKELLDAAPTEGPWRRSYTNALKEARQTGKPVLIWFTDSQNSPNCKALSEELFSQQEFEDWAQDHYVRLMFDQRVTGDKTENEPAAKAAFIKEMKKRYKVLGQPTLVVLTPAGEVIGKYRGYRRGEAEYKWGLLRQAELLAKKSHAAWLKTMEKKGYRMWSDPRGRKIFAKLVSYHKGDLILVEPDGNRAKTKEFRLSVEDQEWIAEQKRLRGIE</sequence>
<dbReference type="Gene3D" id="3.40.30.10">
    <property type="entry name" value="Glutaredoxin"/>
    <property type="match status" value="1"/>
</dbReference>
<keyword evidence="4" id="KW-1185">Reference proteome</keyword>
<feature type="domain" description="Thioredoxin-like fold" evidence="2">
    <location>
        <begin position="111"/>
        <end position="211"/>
    </location>
</feature>
<evidence type="ECO:0000313" key="4">
    <source>
        <dbReference type="Proteomes" id="UP000557717"/>
    </source>
</evidence>
<comment type="caution">
    <text evidence="3">The sequence shown here is derived from an EMBL/GenBank/DDBJ whole genome shotgun (WGS) entry which is preliminary data.</text>
</comment>
<dbReference type="AlphaFoldDB" id="A0A840V3V9"/>
<dbReference type="InterPro" id="IPR012336">
    <property type="entry name" value="Thioredoxin-like_fold"/>
</dbReference>
<evidence type="ECO:0000313" key="3">
    <source>
        <dbReference type="EMBL" id="MBB5352987.1"/>
    </source>
</evidence>
<name>A0A840V3V9_9BACT</name>
<dbReference type="PROSITE" id="PS51257">
    <property type="entry name" value="PROKAR_LIPOPROTEIN"/>
    <property type="match status" value="1"/>
</dbReference>
<proteinExistence type="predicted"/>
<feature type="region of interest" description="Disordered" evidence="1">
    <location>
        <begin position="18"/>
        <end position="48"/>
    </location>
</feature>
<dbReference type="EMBL" id="JACHFD010000018">
    <property type="protein sequence ID" value="MBB5352987.1"/>
    <property type="molecule type" value="Genomic_DNA"/>
</dbReference>
<dbReference type="InterPro" id="IPR036249">
    <property type="entry name" value="Thioredoxin-like_sf"/>
</dbReference>
<dbReference type="RefSeq" id="WP_184020465.1">
    <property type="nucleotide sequence ID" value="NZ_JACHFD010000018.1"/>
</dbReference>
<dbReference type="Proteomes" id="UP000557717">
    <property type="component" value="Unassembled WGS sequence"/>
</dbReference>
<organism evidence="3 4">
    <name type="scientific">Haloferula luteola</name>
    <dbReference type="NCBI Taxonomy" id="595692"/>
    <lineage>
        <taxon>Bacteria</taxon>
        <taxon>Pseudomonadati</taxon>
        <taxon>Verrucomicrobiota</taxon>
        <taxon>Verrucomicrobiia</taxon>
        <taxon>Verrucomicrobiales</taxon>
        <taxon>Verrucomicrobiaceae</taxon>
        <taxon>Haloferula</taxon>
    </lineage>
</organism>
<dbReference type="SUPFAM" id="SSF52833">
    <property type="entry name" value="Thioredoxin-like"/>
    <property type="match status" value="1"/>
</dbReference>
<reference evidence="3 4" key="1">
    <citation type="submission" date="2020-08" db="EMBL/GenBank/DDBJ databases">
        <title>Genomic Encyclopedia of Type Strains, Phase IV (KMG-IV): sequencing the most valuable type-strain genomes for metagenomic binning, comparative biology and taxonomic classification.</title>
        <authorList>
            <person name="Goeker M."/>
        </authorList>
    </citation>
    <scope>NUCLEOTIDE SEQUENCE [LARGE SCALE GENOMIC DNA]</scope>
    <source>
        <strain evidence="3 4">YC6886</strain>
    </source>
</reference>
<accession>A0A840V3V9</accession>
<dbReference type="Gene3D" id="2.30.30.700">
    <property type="entry name" value="SLA1 homology domain 1"/>
    <property type="match status" value="1"/>
</dbReference>
<protein>
    <submittedName>
        <fullName evidence="3">Thioredoxin-related protein</fullName>
    </submittedName>
</protein>
<dbReference type="Pfam" id="PF13098">
    <property type="entry name" value="Thioredoxin_2"/>
    <property type="match status" value="1"/>
</dbReference>
<gene>
    <name evidence="3" type="ORF">HNR46_003237</name>
</gene>
<evidence type="ECO:0000256" key="1">
    <source>
        <dbReference type="SAM" id="MobiDB-lite"/>
    </source>
</evidence>